<gene>
    <name evidence="6" type="ORF">SAMN05661096_02577</name>
</gene>
<comment type="similarity">
    <text evidence="1">Belongs to the peptidase C40 family.</text>
</comment>
<dbReference type="AlphaFoldDB" id="A0A1X7KC96"/>
<dbReference type="InterPro" id="IPR041382">
    <property type="entry name" value="SH3_16"/>
</dbReference>
<evidence type="ECO:0000313" key="7">
    <source>
        <dbReference type="Proteomes" id="UP000193804"/>
    </source>
</evidence>
<dbReference type="Gene3D" id="2.30.30.40">
    <property type="entry name" value="SH3 Domains"/>
    <property type="match status" value="1"/>
</dbReference>
<dbReference type="OrthoDB" id="9813368at2"/>
<feature type="domain" description="NlpC/P60" evidence="5">
    <location>
        <begin position="134"/>
        <end position="262"/>
    </location>
</feature>
<evidence type="ECO:0000259" key="5">
    <source>
        <dbReference type="PROSITE" id="PS51935"/>
    </source>
</evidence>
<reference evidence="7" key="1">
    <citation type="submission" date="2017-04" db="EMBL/GenBank/DDBJ databases">
        <authorList>
            <person name="Varghese N."/>
            <person name="Submissions S."/>
        </authorList>
    </citation>
    <scope>NUCLEOTIDE SEQUENCE [LARGE SCALE GENOMIC DNA]</scope>
    <source>
        <strain evidence="7">DSM 4125</strain>
    </source>
</reference>
<name>A0A1X7KC96_9BACT</name>
<evidence type="ECO:0000313" key="6">
    <source>
        <dbReference type="EMBL" id="SMG38832.1"/>
    </source>
</evidence>
<evidence type="ECO:0000256" key="4">
    <source>
        <dbReference type="ARBA" id="ARBA00022807"/>
    </source>
</evidence>
<keyword evidence="7" id="KW-1185">Reference proteome</keyword>
<dbReference type="PROSITE" id="PS51935">
    <property type="entry name" value="NLPC_P60"/>
    <property type="match status" value="1"/>
</dbReference>
<dbReference type="Proteomes" id="UP000193804">
    <property type="component" value="Unassembled WGS sequence"/>
</dbReference>
<dbReference type="InterPro" id="IPR051202">
    <property type="entry name" value="Peptidase_C40"/>
</dbReference>
<evidence type="ECO:0000256" key="1">
    <source>
        <dbReference type="ARBA" id="ARBA00007074"/>
    </source>
</evidence>
<dbReference type="SUPFAM" id="SSF54001">
    <property type="entry name" value="Cysteine proteinases"/>
    <property type="match status" value="1"/>
</dbReference>
<accession>A0A1X7KC96</accession>
<dbReference type="InterPro" id="IPR038765">
    <property type="entry name" value="Papain-like_cys_pep_sf"/>
</dbReference>
<proteinExistence type="inferred from homology"/>
<dbReference type="PANTHER" id="PTHR47053">
    <property type="entry name" value="MUREIN DD-ENDOPEPTIDASE MEPH-RELATED"/>
    <property type="match status" value="1"/>
</dbReference>
<dbReference type="PANTHER" id="PTHR47053:SF1">
    <property type="entry name" value="MUREIN DD-ENDOPEPTIDASE MEPH-RELATED"/>
    <property type="match status" value="1"/>
</dbReference>
<keyword evidence="2" id="KW-0645">Protease</keyword>
<dbReference type="Gene3D" id="3.90.1720.10">
    <property type="entry name" value="endopeptidase domain like (from Nostoc punctiforme)"/>
    <property type="match status" value="1"/>
</dbReference>
<protein>
    <submittedName>
        <fullName evidence="6">NlpC/P60 family protein</fullName>
    </submittedName>
</protein>
<organism evidence="6 7">
    <name type="scientific">Marivirga sericea</name>
    <dbReference type="NCBI Taxonomy" id="1028"/>
    <lineage>
        <taxon>Bacteria</taxon>
        <taxon>Pseudomonadati</taxon>
        <taxon>Bacteroidota</taxon>
        <taxon>Cytophagia</taxon>
        <taxon>Cytophagales</taxon>
        <taxon>Marivirgaceae</taxon>
        <taxon>Marivirga</taxon>
    </lineage>
</organism>
<dbReference type="Pfam" id="PF18348">
    <property type="entry name" value="SH3_16"/>
    <property type="match status" value="1"/>
</dbReference>
<evidence type="ECO:0000256" key="3">
    <source>
        <dbReference type="ARBA" id="ARBA00022801"/>
    </source>
</evidence>
<evidence type="ECO:0000256" key="2">
    <source>
        <dbReference type="ARBA" id="ARBA00022670"/>
    </source>
</evidence>
<sequence length="263" mass="29828">MISVKEKGICRLSIVPVRAAASDAAEMVTQLLFGDHYSVIDLSKDLKWVKIKIYFDSYEGWIDIKQFHYITDEYFEQINNSDYKICTDLTASILYHKHLLPVTMGAIIPISTNEIFAVEEHLGFNGEAKSLSARRDFDFLKNIAKRYLNAPYLWGGKSPFGIDCSGFTQIVFKICGYTLKRDASQQVEQGKAIEGLENALSGDLAYFRNEHKKVTHVGILLDNQEIIHASGKVKIDFLDENGIFNAEQKGYTHYLTDIKRVLA</sequence>
<dbReference type="InterPro" id="IPR000064">
    <property type="entry name" value="NLP_P60_dom"/>
</dbReference>
<dbReference type="STRING" id="1028.SAMN05661096_02577"/>
<dbReference type="Pfam" id="PF00877">
    <property type="entry name" value="NLPC_P60"/>
    <property type="match status" value="1"/>
</dbReference>
<dbReference type="GO" id="GO:0006508">
    <property type="term" value="P:proteolysis"/>
    <property type="evidence" value="ECO:0007669"/>
    <property type="project" value="UniProtKB-KW"/>
</dbReference>
<dbReference type="RefSeq" id="WP_085517748.1">
    <property type="nucleotide sequence ID" value="NZ_FXAW01000005.1"/>
</dbReference>
<keyword evidence="3" id="KW-0378">Hydrolase</keyword>
<keyword evidence="4" id="KW-0788">Thiol protease</keyword>
<dbReference type="GO" id="GO:0008234">
    <property type="term" value="F:cysteine-type peptidase activity"/>
    <property type="evidence" value="ECO:0007669"/>
    <property type="project" value="UniProtKB-KW"/>
</dbReference>
<dbReference type="EMBL" id="FXAW01000005">
    <property type="protein sequence ID" value="SMG38832.1"/>
    <property type="molecule type" value="Genomic_DNA"/>
</dbReference>